<evidence type="ECO:0000313" key="2">
    <source>
        <dbReference type="EMBL" id="OJJ40638.1"/>
    </source>
</evidence>
<dbReference type="PANTHER" id="PTHR11786">
    <property type="entry name" value="N-HYDROXYARYLAMINE O-ACETYLTRANSFERASE"/>
    <property type="match status" value="1"/>
</dbReference>
<dbReference type="FunFam" id="3.30.2140.20:FF:000003">
    <property type="entry name" value="Arylamine N-acetyltransferase 1"/>
    <property type="match status" value="1"/>
</dbReference>
<reference evidence="3" key="1">
    <citation type="journal article" date="2017" name="Genome Biol.">
        <title>Comparative genomics reveals high biological diversity and specific adaptations in the industrially and medically important fungal genus Aspergillus.</title>
        <authorList>
            <person name="de Vries R.P."/>
            <person name="Riley R."/>
            <person name="Wiebenga A."/>
            <person name="Aguilar-Osorio G."/>
            <person name="Amillis S."/>
            <person name="Uchima C.A."/>
            <person name="Anderluh G."/>
            <person name="Asadollahi M."/>
            <person name="Askin M."/>
            <person name="Barry K."/>
            <person name="Battaglia E."/>
            <person name="Bayram O."/>
            <person name="Benocci T."/>
            <person name="Braus-Stromeyer S.A."/>
            <person name="Caldana C."/>
            <person name="Canovas D."/>
            <person name="Cerqueira G.C."/>
            <person name="Chen F."/>
            <person name="Chen W."/>
            <person name="Choi C."/>
            <person name="Clum A."/>
            <person name="Dos Santos R.A."/>
            <person name="Damasio A.R."/>
            <person name="Diallinas G."/>
            <person name="Emri T."/>
            <person name="Fekete E."/>
            <person name="Flipphi M."/>
            <person name="Freyberg S."/>
            <person name="Gallo A."/>
            <person name="Gournas C."/>
            <person name="Habgood R."/>
            <person name="Hainaut M."/>
            <person name="Harispe M.L."/>
            <person name="Henrissat B."/>
            <person name="Hilden K.S."/>
            <person name="Hope R."/>
            <person name="Hossain A."/>
            <person name="Karabika E."/>
            <person name="Karaffa L."/>
            <person name="Karanyi Z."/>
            <person name="Krasevec N."/>
            <person name="Kuo A."/>
            <person name="Kusch H."/>
            <person name="LaButti K."/>
            <person name="Lagendijk E.L."/>
            <person name="Lapidus A."/>
            <person name="Levasseur A."/>
            <person name="Lindquist E."/>
            <person name="Lipzen A."/>
            <person name="Logrieco A.F."/>
            <person name="MacCabe A."/>
            <person name="Maekelae M.R."/>
            <person name="Malavazi I."/>
            <person name="Melin P."/>
            <person name="Meyer V."/>
            <person name="Mielnichuk N."/>
            <person name="Miskei M."/>
            <person name="Molnar A.P."/>
            <person name="Mule G."/>
            <person name="Ngan C.Y."/>
            <person name="Orejas M."/>
            <person name="Orosz E."/>
            <person name="Ouedraogo J.P."/>
            <person name="Overkamp K.M."/>
            <person name="Park H.-S."/>
            <person name="Perrone G."/>
            <person name="Piumi F."/>
            <person name="Punt P.J."/>
            <person name="Ram A.F."/>
            <person name="Ramon A."/>
            <person name="Rauscher S."/>
            <person name="Record E."/>
            <person name="Riano-Pachon D.M."/>
            <person name="Robert V."/>
            <person name="Roehrig J."/>
            <person name="Ruller R."/>
            <person name="Salamov A."/>
            <person name="Salih N.S."/>
            <person name="Samson R.A."/>
            <person name="Sandor E."/>
            <person name="Sanguinetti M."/>
            <person name="Schuetze T."/>
            <person name="Sepcic K."/>
            <person name="Shelest E."/>
            <person name="Sherlock G."/>
            <person name="Sophianopoulou V."/>
            <person name="Squina F.M."/>
            <person name="Sun H."/>
            <person name="Susca A."/>
            <person name="Todd R.B."/>
            <person name="Tsang A."/>
            <person name="Unkles S.E."/>
            <person name="van de Wiele N."/>
            <person name="van Rossen-Uffink D."/>
            <person name="Oliveira J.V."/>
            <person name="Vesth T.C."/>
            <person name="Visser J."/>
            <person name="Yu J.-H."/>
            <person name="Zhou M."/>
            <person name="Andersen M.R."/>
            <person name="Archer D.B."/>
            <person name="Baker S.E."/>
            <person name="Benoit I."/>
            <person name="Brakhage A.A."/>
            <person name="Braus G.H."/>
            <person name="Fischer R."/>
            <person name="Frisvad J.C."/>
            <person name="Goldman G.H."/>
            <person name="Houbraken J."/>
            <person name="Oakley B."/>
            <person name="Pocsi I."/>
            <person name="Scazzocchio C."/>
            <person name="Seiboth B."/>
            <person name="vanKuyk P.A."/>
            <person name="Wortman J."/>
            <person name="Dyer P.S."/>
            <person name="Grigoriev I.V."/>
        </authorList>
    </citation>
    <scope>NUCLEOTIDE SEQUENCE [LARGE SCALE GENOMIC DNA]</scope>
    <source>
        <strain evidence="3">DTO 134E9</strain>
    </source>
</reference>
<dbReference type="AlphaFoldDB" id="A0A1L9S0J2"/>
<evidence type="ECO:0000256" key="1">
    <source>
        <dbReference type="ARBA" id="ARBA00006547"/>
    </source>
</evidence>
<evidence type="ECO:0000313" key="3">
    <source>
        <dbReference type="Proteomes" id="UP000184383"/>
    </source>
</evidence>
<dbReference type="PANTHER" id="PTHR11786:SF0">
    <property type="entry name" value="ARYLAMINE N-ACETYLTRANSFERASE 4-RELATED"/>
    <property type="match status" value="1"/>
</dbReference>
<dbReference type="GeneID" id="63749770"/>
<dbReference type="InterPro" id="IPR038765">
    <property type="entry name" value="Papain-like_cys_pep_sf"/>
</dbReference>
<dbReference type="SUPFAM" id="SSF54001">
    <property type="entry name" value="Cysteine proteinases"/>
    <property type="match status" value="1"/>
</dbReference>
<dbReference type="GO" id="GO:0016407">
    <property type="term" value="F:acetyltransferase activity"/>
    <property type="evidence" value="ECO:0007669"/>
    <property type="project" value="InterPro"/>
</dbReference>
<keyword evidence="3" id="KW-1185">Reference proteome</keyword>
<dbReference type="RefSeq" id="XP_040694314.1">
    <property type="nucleotide sequence ID" value="XM_040833922.1"/>
</dbReference>
<dbReference type="Proteomes" id="UP000184383">
    <property type="component" value="Unassembled WGS sequence"/>
</dbReference>
<dbReference type="Gene3D" id="3.30.2140.20">
    <property type="match status" value="1"/>
</dbReference>
<dbReference type="InterPro" id="IPR053710">
    <property type="entry name" value="Arylamine_NAT_domain_sf"/>
</dbReference>
<protein>
    <submittedName>
        <fullName evidence="2">Uncharacterized protein</fullName>
    </submittedName>
</protein>
<gene>
    <name evidence="2" type="ORF">ASPWEDRAFT_34071</name>
</gene>
<dbReference type="OrthoDB" id="10260017at2759"/>
<dbReference type="VEuPathDB" id="FungiDB:ASPWEDRAFT_34071"/>
<organism evidence="2 3">
    <name type="scientific">Aspergillus wentii DTO 134E9</name>
    <dbReference type="NCBI Taxonomy" id="1073089"/>
    <lineage>
        <taxon>Eukaryota</taxon>
        <taxon>Fungi</taxon>
        <taxon>Dikarya</taxon>
        <taxon>Ascomycota</taxon>
        <taxon>Pezizomycotina</taxon>
        <taxon>Eurotiomycetes</taxon>
        <taxon>Eurotiomycetidae</taxon>
        <taxon>Eurotiales</taxon>
        <taxon>Aspergillaceae</taxon>
        <taxon>Aspergillus</taxon>
        <taxon>Aspergillus subgen. Cremei</taxon>
    </lineage>
</organism>
<dbReference type="STRING" id="1073089.A0A1L9S0J2"/>
<accession>A0A1L9S0J2</accession>
<name>A0A1L9S0J2_ASPWE</name>
<sequence length="314" mass="35874">MTPTYTPEQLEQYLLRIQYSSDSTIHSRLQHLQQCVQKDPLASIAELQRRHLSTIPWGNSGLHYSPHHSISTHPEHVFEKLVVRRLDGYCMETTNLLLGVLRSLGYQVYSTGGRVSHAAAMGVANGLYLALGHMLLIVTIEGRKYMVDVGFGSNCATRPLPLEENAVATFIAPGEMRLIKDSIPELTDKSQRLWIYQVRYTPESEWIPQICFSEVEFLPQDFAVLNFFTSQNPVSWFTQSFVCARMILDGSGNDIQGQYIMWGNDVKMRVRGQSEVLQTLKTEEDRIQALARWFDMRFREDEILAIRGTISEIV</sequence>
<dbReference type="Pfam" id="PF00797">
    <property type="entry name" value="Acetyltransf_2"/>
    <property type="match status" value="1"/>
</dbReference>
<proteinExistence type="inferred from homology"/>
<dbReference type="InterPro" id="IPR001447">
    <property type="entry name" value="Arylamine_N-AcTrfase"/>
</dbReference>
<comment type="similarity">
    <text evidence="1">Belongs to the arylamine N-acetyltransferase family.</text>
</comment>
<dbReference type="EMBL" id="KV878209">
    <property type="protein sequence ID" value="OJJ40638.1"/>
    <property type="molecule type" value="Genomic_DNA"/>
</dbReference>